<gene>
    <name evidence="2" type="ORF">AVDCRST_MAG66-2067</name>
</gene>
<dbReference type="EMBL" id="CADCUS010000301">
    <property type="protein sequence ID" value="CAA9411478.1"/>
    <property type="molecule type" value="Genomic_DNA"/>
</dbReference>
<dbReference type="InterPro" id="IPR036388">
    <property type="entry name" value="WH-like_DNA-bd_sf"/>
</dbReference>
<dbReference type="SUPFAM" id="SSF46785">
    <property type="entry name" value="Winged helix' DNA-binding domain"/>
    <property type="match status" value="1"/>
</dbReference>
<dbReference type="AlphaFoldDB" id="A0A6J4PFJ9"/>
<accession>A0A6J4PFJ9</accession>
<dbReference type="InterPro" id="IPR036390">
    <property type="entry name" value="WH_DNA-bd_sf"/>
</dbReference>
<dbReference type="CDD" id="cd00090">
    <property type="entry name" value="HTH_ARSR"/>
    <property type="match status" value="1"/>
</dbReference>
<evidence type="ECO:0000259" key="1">
    <source>
        <dbReference type="SMART" id="SM00418"/>
    </source>
</evidence>
<dbReference type="GO" id="GO:0003700">
    <property type="term" value="F:DNA-binding transcription factor activity"/>
    <property type="evidence" value="ECO:0007669"/>
    <property type="project" value="InterPro"/>
</dbReference>
<reference evidence="2" key="1">
    <citation type="submission" date="2020-02" db="EMBL/GenBank/DDBJ databases">
        <authorList>
            <person name="Meier V. D."/>
        </authorList>
    </citation>
    <scope>NUCLEOTIDE SEQUENCE</scope>
    <source>
        <strain evidence="2">AVDCRST_MAG66</strain>
    </source>
</reference>
<organism evidence="2">
    <name type="scientific">uncultured Pseudonocardia sp</name>
    <dbReference type="NCBI Taxonomy" id="211455"/>
    <lineage>
        <taxon>Bacteria</taxon>
        <taxon>Bacillati</taxon>
        <taxon>Actinomycetota</taxon>
        <taxon>Actinomycetes</taxon>
        <taxon>Pseudonocardiales</taxon>
        <taxon>Pseudonocardiaceae</taxon>
        <taxon>Pseudonocardia</taxon>
        <taxon>environmental samples</taxon>
    </lineage>
</organism>
<dbReference type="Pfam" id="PF12840">
    <property type="entry name" value="HTH_20"/>
    <property type="match status" value="1"/>
</dbReference>
<proteinExistence type="predicted"/>
<feature type="domain" description="HTH arsR-type" evidence="1">
    <location>
        <begin position="14"/>
        <end position="103"/>
    </location>
</feature>
<protein>
    <submittedName>
        <fullName evidence="2">Transcriptional regulator, ArsR family</fullName>
    </submittedName>
</protein>
<sequence>MHLVTPSTLRLDARALRVLAHPLRARLLSALRTAGPATATRLAERLGTNTGATSYHLRALAAVDLVEEEPGRGTARERWWRAAQDAHSWGEDDVEEAGPDAVAAVGWLRRHYWSAFAEQAQVWEAVREQWPPAWRAETGLDDALVQVTAEELGELRRELLAVLHRYHRPGADRAGVRTVSVHVHAMPLPSDPPPDAP</sequence>
<evidence type="ECO:0000313" key="2">
    <source>
        <dbReference type="EMBL" id="CAA9411478.1"/>
    </source>
</evidence>
<dbReference type="InterPro" id="IPR011991">
    <property type="entry name" value="ArsR-like_HTH"/>
</dbReference>
<dbReference type="Gene3D" id="1.10.10.10">
    <property type="entry name" value="Winged helix-like DNA-binding domain superfamily/Winged helix DNA-binding domain"/>
    <property type="match status" value="1"/>
</dbReference>
<dbReference type="InterPro" id="IPR001845">
    <property type="entry name" value="HTH_ArsR_DNA-bd_dom"/>
</dbReference>
<name>A0A6J4PFJ9_9PSEU</name>
<dbReference type="SMART" id="SM00418">
    <property type="entry name" value="HTH_ARSR"/>
    <property type="match status" value="1"/>
</dbReference>